<keyword evidence="1" id="KW-1133">Transmembrane helix</keyword>
<comment type="caution">
    <text evidence="4">The sequence shown here is derived from an EMBL/GenBank/DDBJ whole genome shotgun (WGS) entry which is preliminary data.</text>
</comment>
<dbReference type="PATRIC" id="fig|400772.4.peg.1587"/>
<reference evidence="3 6" key="2">
    <citation type="journal article" date="2018" name="Nat. Biotechnol.">
        <title>A standardized bacterial taxonomy based on genome phylogeny substantially revises the tree of life.</title>
        <authorList>
            <person name="Parks D.H."/>
            <person name="Chuvochina M."/>
            <person name="Waite D.W."/>
            <person name="Rinke C."/>
            <person name="Skarshewski A."/>
            <person name="Chaumeil P.A."/>
            <person name="Hugenholtz P."/>
        </authorList>
    </citation>
    <scope>NUCLEOTIDE SEQUENCE [LARGE SCALE GENOMIC DNA]</scope>
    <source>
        <strain evidence="3">UBA9152</strain>
    </source>
</reference>
<dbReference type="AlphaFoldDB" id="A0A0F0LV32"/>
<evidence type="ECO:0000313" key="5">
    <source>
        <dbReference type="Proteomes" id="UP000033451"/>
    </source>
</evidence>
<gene>
    <name evidence="3" type="ORF">DCP95_08625</name>
    <name evidence="4" type="ORF">RR49_01564</name>
</gene>
<evidence type="ECO:0000259" key="2">
    <source>
        <dbReference type="Pfam" id="PF03703"/>
    </source>
</evidence>
<dbReference type="PANTHER" id="PTHR34473:SF3">
    <property type="entry name" value="TRANSMEMBRANE PROTEIN-RELATED"/>
    <property type="match status" value="1"/>
</dbReference>
<feature type="transmembrane region" description="Helical" evidence="1">
    <location>
        <begin position="65"/>
        <end position="84"/>
    </location>
</feature>
<keyword evidence="5" id="KW-1185">Reference proteome</keyword>
<dbReference type="EMBL" id="DMNG01000148">
    <property type="protein sequence ID" value="HAN24621.1"/>
    <property type="molecule type" value="Genomic_DNA"/>
</dbReference>
<feature type="transmembrane region" description="Helical" evidence="1">
    <location>
        <begin position="90"/>
        <end position="109"/>
    </location>
</feature>
<evidence type="ECO:0000313" key="4">
    <source>
        <dbReference type="EMBL" id="KJL36554.1"/>
    </source>
</evidence>
<sequence length="202" mass="22112">MTTTPDPALPRSSRTVIEPGLDAEVLDRGTFAPVGAPRRGWLTGTDAADPAPWHRLARPYLRTELIELALWTVAVVGASVVLGIWTGAWWPYPVGGVLVVVLVVWAAILPRRLRSWGYRLRADDIVVRRGILLQRELAVPYGRLQLVDIAHGPLDRAFSIAQVKLVSAASTGSVVLPGLRQEAAELLRDALIELAEQRRTPL</sequence>
<organism evidence="4 5">
    <name type="scientific">Microbacterium ginsengisoli</name>
    <dbReference type="NCBI Taxonomy" id="400772"/>
    <lineage>
        <taxon>Bacteria</taxon>
        <taxon>Bacillati</taxon>
        <taxon>Actinomycetota</taxon>
        <taxon>Actinomycetes</taxon>
        <taxon>Micrococcales</taxon>
        <taxon>Microbacteriaceae</taxon>
        <taxon>Microbacterium</taxon>
    </lineage>
</organism>
<evidence type="ECO:0000313" key="3">
    <source>
        <dbReference type="EMBL" id="HAN24621.1"/>
    </source>
</evidence>
<dbReference type="EMBL" id="JYIY01000073">
    <property type="protein sequence ID" value="KJL36554.1"/>
    <property type="molecule type" value="Genomic_DNA"/>
</dbReference>
<evidence type="ECO:0000256" key="1">
    <source>
        <dbReference type="SAM" id="Phobius"/>
    </source>
</evidence>
<dbReference type="PANTHER" id="PTHR34473">
    <property type="entry name" value="UPF0699 TRANSMEMBRANE PROTEIN YDBS"/>
    <property type="match status" value="1"/>
</dbReference>
<dbReference type="RefSeq" id="WP_045247496.1">
    <property type="nucleotide sequence ID" value="NZ_JYIY01000073.1"/>
</dbReference>
<protein>
    <submittedName>
        <fullName evidence="4">Bacterial membrane flanked domain protein</fullName>
    </submittedName>
</protein>
<name>A0A0F0LV32_9MICO</name>
<keyword evidence="1" id="KW-0472">Membrane</keyword>
<dbReference type="InterPro" id="IPR005182">
    <property type="entry name" value="YdbS-like_PH"/>
</dbReference>
<reference evidence="4 5" key="1">
    <citation type="submission" date="2015-02" db="EMBL/GenBank/DDBJ databases">
        <title>Draft genome sequences of ten Microbacterium spp. with emphasis on heavy metal contaminated environments.</title>
        <authorList>
            <person name="Corretto E."/>
        </authorList>
    </citation>
    <scope>NUCLEOTIDE SEQUENCE [LARGE SCALE GENOMIC DNA]</scope>
    <source>
        <strain evidence="4 5">DSM 18659</strain>
    </source>
</reference>
<dbReference type="Pfam" id="PF03703">
    <property type="entry name" value="bPH_2"/>
    <property type="match status" value="1"/>
</dbReference>
<dbReference type="Proteomes" id="UP000033451">
    <property type="component" value="Unassembled WGS sequence"/>
</dbReference>
<feature type="domain" description="YdbS-like PH" evidence="2">
    <location>
        <begin position="114"/>
        <end position="190"/>
    </location>
</feature>
<accession>A0A0F0LV32</accession>
<keyword evidence="1" id="KW-0812">Transmembrane</keyword>
<evidence type="ECO:0000313" key="6">
    <source>
        <dbReference type="Proteomes" id="UP000257479"/>
    </source>
</evidence>
<dbReference type="Proteomes" id="UP000257479">
    <property type="component" value="Unassembled WGS sequence"/>
</dbReference>
<dbReference type="STRING" id="400772.RR49_01564"/>
<proteinExistence type="predicted"/>
<dbReference type="OrthoDB" id="7364633at2"/>